<dbReference type="Gene3D" id="3.40.50.720">
    <property type="entry name" value="NAD(P)-binding Rossmann-like Domain"/>
    <property type="match status" value="1"/>
</dbReference>
<keyword evidence="3 4" id="KW-0443">Lipid metabolism</keyword>
<dbReference type="AlphaFoldDB" id="A0A803N276"/>
<dbReference type="Pfam" id="PF07993">
    <property type="entry name" value="NAD_binding_4"/>
    <property type="match status" value="1"/>
</dbReference>
<dbReference type="EnsemblPlants" id="AUR62039229-RA">
    <property type="protein sequence ID" value="AUR62039229-RA:cds"/>
    <property type="gene ID" value="AUR62039229"/>
</dbReference>
<comment type="catalytic activity">
    <reaction evidence="4">
        <text>a long-chain fatty acyl-CoA + 2 NADPH + 2 H(+) = a long-chain primary fatty alcohol + 2 NADP(+) + CoA</text>
        <dbReference type="Rhea" id="RHEA:52716"/>
        <dbReference type="ChEBI" id="CHEBI:15378"/>
        <dbReference type="ChEBI" id="CHEBI:57287"/>
        <dbReference type="ChEBI" id="CHEBI:57783"/>
        <dbReference type="ChEBI" id="CHEBI:58349"/>
        <dbReference type="ChEBI" id="CHEBI:77396"/>
        <dbReference type="ChEBI" id="CHEBI:83139"/>
        <dbReference type="EC" id="1.2.1.84"/>
    </reaction>
</comment>
<evidence type="ECO:0000259" key="5">
    <source>
        <dbReference type="Pfam" id="PF03015"/>
    </source>
</evidence>
<dbReference type="OMA" id="ILTWHIF"/>
<evidence type="ECO:0000256" key="2">
    <source>
        <dbReference type="ARBA" id="ARBA00022516"/>
    </source>
</evidence>
<dbReference type="InterPro" id="IPR033640">
    <property type="entry name" value="FAR_C"/>
</dbReference>
<evidence type="ECO:0000259" key="6">
    <source>
        <dbReference type="Pfam" id="PF07993"/>
    </source>
</evidence>
<comment type="similarity">
    <text evidence="1 4">Belongs to the fatty acyl-CoA reductase family.</text>
</comment>
<protein>
    <recommendedName>
        <fullName evidence="4">Fatty acyl-CoA reductase</fullName>
        <ecNumber evidence="4">1.2.1.84</ecNumber>
    </recommendedName>
</protein>
<dbReference type="GO" id="GO:0080019">
    <property type="term" value="F:alcohol-forming very long-chain fatty acyl-CoA reductase activity"/>
    <property type="evidence" value="ECO:0007669"/>
    <property type="project" value="InterPro"/>
</dbReference>
<reference evidence="7" key="2">
    <citation type="submission" date="2021-03" db="UniProtKB">
        <authorList>
            <consortium name="EnsemblPlants"/>
        </authorList>
    </citation>
    <scope>IDENTIFICATION</scope>
</reference>
<keyword evidence="4" id="KW-0560">Oxidoreductase</keyword>
<dbReference type="PANTHER" id="PTHR11011:SF99">
    <property type="entry name" value="FATTY ACYL-COA REDUCTASE 3"/>
    <property type="match status" value="1"/>
</dbReference>
<accession>A0A803N276</accession>
<dbReference type="Proteomes" id="UP000596660">
    <property type="component" value="Unplaced"/>
</dbReference>
<reference evidence="7" key="1">
    <citation type="journal article" date="2017" name="Nature">
        <title>The genome of Chenopodium quinoa.</title>
        <authorList>
            <person name="Jarvis D.E."/>
            <person name="Ho Y.S."/>
            <person name="Lightfoot D.J."/>
            <person name="Schmoeckel S.M."/>
            <person name="Li B."/>
            <person name="Borm T.J.A."/>
            <person name="Ohyanagi H."/>
            <person name="Mineta K."/>
            <person name="Michell C.T."/>
            <person name="Saber N."/>
            <person name="Kharbatia N.M."/>
            <person name="Rupper R.R."/>
            <person name="Sharp A.R."/>
            <person name="Dally N."/>
            <person name="Boughton B.A."/>
            <person name="Woo Y.H."/>
            <person name="Gao G."/>
            <person name="Schijlen E.G.W.M."/>
            <person name="Guo X."/>
            <person name="Momin A.A."/>
            <person name="Negrao S."/>
            <person name="Al-Babili S."/>
            <person name="Gehring C."/>
            <person name="Roessner U."/>
            <person name="Jung C."/>
            <person name="Murphy K."/>
            <person name="Arold S.T."/>
            <person name="Gojobori T."/>
            <person name="van der Linden C.G."/>
            <person name="van Loo E.N."/>
            <person name="Jellen E.N."/>
            <person name="Maughan P.J."/>
            <person name="Tester M."/>
        </authorList>
    </citation>
    <scope>NUCLEOTIDE SEQUENCE [LARGE SCALE GENOMIC DNA]</scope>
    <source>
        <strain evidence="7">cv. PI 614886</strain>
    </source>
</reference>
<evidence type="ECO:0000256" key="3">
    <source>
        <dbReference type="ARBA" id="ARBA00023098"/>
    </source>
</evidence>
<dbReference type="GO" id="GO:0010345">
    <property type="term" value="P:suberin biosynthetic process"/>
    <property type="evidence" value="ECO:0007669"/>
    <property type="project" value="TreeGrafter"/>
</dbReference>
<dbReference type="PANTHER" id="PTHR11011">
    <property type="entry name" value="MALE STERILITY PROTEIN 2-RELATED"/>
    <property type="match status" value="1"/>
</dbReference>
<dbReference type="InterPro" id="IPR026055">
    <property type="entry name" value="FAR"/>
</dbReference>
<dbReference type="EC" id="1.2.1.84" evidence="4"/>
<evidence type="ECO:0000313" key="7">
    <source>
        <dbReference type="EnsemblPlants" id="AUR62039229-RA:cds"/>
    </source>
</evidence>
<dbReference type="Gramene" id="AUR62039229-RA">
    <property type="protein sequence ID" value="AUR62039229-RA:cds"/>
    <property type="gene ID" value="AUR62039229"/>
</dbReference>
<dbReference type="Pfam" id="PF03015">
    <property type="entry name" value="Sterile"/>
    <property type="match status" value="1"/>
</dbReference>
<evidence type="ECO:0000313" key="8">
    <source>
        <dbReference type="Proteomes" id="UP000596660"/>
    </source>
</evidence>
<dbReference type="InterPro" id="IPR036291">
    <property type="entry name" value="NAD(P)-bd_dom_sf"/>
</dbReference>
<dbReference type="SUPFAM" id="SSF51735">
    <property type="entry name" value="NAD(P)-binding Rossmann-fold domains"/>
    <property type="match status" value="1"/>
</dbReference>
<dbReference type="InterPro" id="IPR013120">
    <property type="entry name" value="FAR_NAD-bd"/>
</dbReference>
<name>A0A803N276_CHEQI</name>
<sequence>MELDSILKFLENKAILVTGGAGFLAKIFAEKVLRSQPNVKKVYLLLRAADNKSASLRLQNEVIGKDLFKVVKQKMGANFNTFIQEKVTVVAGDITCADLAINESKLKEELWRDIDVIVNLAATTNFDERYDASLYLNTFGAKHVLDFAKKCKHLGVLVQVSTAYVSGETAGLVKESPYFMGDTLNGRPGLDIEAEKKLVEDRLAELQAEGATADTIKLSMRDMGLERARHWGWPNVYVFTKALGEMVLLHEKGDIPVVIIRPTIVTSTYKEPFPGWVEGIRTIDSLAVAYGKGRLPCFVGDPNSIVDVIPADMVANSIIVAAMIHANQPGNPRIYQVGSSVRNPTSLTTLHEVAYQYFRRHPWINKDGKPVIVSHVRVLGSMASFKRYLTLHYLLPLKVPHLSPKLCFDQTRYNVLYMTMALEIANIAFCQSFKGTFLELSRKINHVMRLIEIYRPYLFFKGLYDDSNTEKLRMAAKDRGLETDIFYFDPKAVNWEDYFMNTHLPCLVKYVFK</sequence>
<dbReference type="GO" id="GO:0102965">
    <property type="term" value="F:alcohol-forming long-chain fatty acyl-CoA reductase activity"/>
    <property type="evidence" value="ECO:0007669"/>
    <property type="project" value="UniProtKB-EC"/>
</dbReference>
<dbReference type="CDD" id="cd09071">
    <property type="entry name" value="FAR_C"/>
    <property type="match status" value="1"/>
</dbReference>
<organism evidence="7 8">
    <name type="scientific">Chenopodium quinoa</name>
    <name type="common">Quinoa</name>
    <dbReference type="NCBI Taxonomy" id="63459"/>
    <lineage>
        <taxon>Eukaryota</taxon>
        <taxon>Viridiplantae</taxon>
        <taxon>Streptophyta</taxon>
        <taxon>Embryophyta</taxon>
        <taxon>Tracheophyta</taxon>
        <taxon>Spermatophyta</taxon>
        <taxon>Magnoliopsida</taxon>
        <taxon>eudicotyledons</taxon>
        <taxon>Gunneridae</taxon>
        <taxon>Pentapetalae</taxon>
        <taxon>Caryophyllales</taxon>
        <taxon>Chenopodiaceae</taxon>
        <taxon>Chenopodioideae</taxon>
        <taxon>Atripliceae</taxon>
        <taxon>Chenopodium</taxon>
    </lineage>
</organism>
<dbReference type="CDD" id="cd05236">
    <property type="entry name" value="FAR-N_SDR_e"/>
    <property type="match status" value="1"/>
</dbReference>
<comment type="function">
    <text evidence="4">Catalyzes the reduction of fatty acyl-CoA to fatty alcohols.</text>
</comment>
<dbReference type="GO" id="GO:0035336">
    <property type="term" value="P:long-chain fatty-acyl-CoA metabolic process"/>
    <property type="evidence" value="ECO:0007669"/>
    <property type="project" value="TreeGrafter"/>
</dbReference>
<feature type="domain" description="Thioester reductase (TE)" evidence="6">
    <location>
        <begin position="17"/>
        <end position="318"/>
    </location>
</feature>
<evidence type="ECO:0000256" key="1">
    <source>
        <dbReference type="ARBA" id="ARBA00005928"/>
    </source>
</evidence>
<evidence type="ECO:0000256" key="4">
    <source>
        <dbReference type="RuleBase" id="RU363097"/>
    </source>
</evidence>
<keyword evidence="8" id="KW-1185">Reference proteome</keyword>
<proteinExistence type="inferred from homology"/>
<feature type="domain" description="Fatty acyl-CoA reductase C-terminal" evidence="5">
    <location>
        <begin position="420"/>
        <end position="513"/>
    </location>
</feature>
<keyword evidence="2 4" id="KW-0444">Lipid biosynthesis</keyword>
<keyword evidence="4" id="KW-0521">NADP</keyword>